<dbReference type="EMBL" id="MU863893">
    <property type="protein sequence ID" value="KAK4202963.1"/>
    <property type="molecule type" value="Genomic_DNA"/>
</dbReference>
<evidence type="ECO:0000313" key="1">
    <source>
        <dbReference type="EMBL" id="KAK4202963.1"/>
    </source>
</evidence>
<reference evidence="1" key="1">
    <citation type="journal article" date="2023" name="Mol. Phylogenet. Evol.">
        <title>Genome-scale phylogeny and comparative genomics of the fungal order Sordariales.</title>
        <authorList>
            <person name="Hensen N."/>
            <person name="Bonometti L."/>
            <person name="Westerberg I."/>
            <person name="Brannstrom I.O."/>
            <person name="Guillou S."/>
            <person name="Cros-Aarteil S."/>
            <person name="Calhoun S."/>
            <person name="Haridas S."/>
            <person name="Kuo A."/>
            <person name="Mondo S."/>
            <person name="Pangilinan J."/>
            <person name="Riley R."/>
            <person name="LaButti K."/>
            <person name="Andreopoulos B."/>
            <person name="Lipzen A."/>
            <person name="Chen C."/>
            <person name="Yan M."/>
            <person name="Daum C."/>
            <person name="Ng V."/>
            <person name="Clum A."/>
            <person name="Steindorff A."/>
            <person name="Ohm R.A."/>
            <person name="Martin F."/>
            <person name="Silar P."/>
            <person name="Natvig D.O."/>
            <person name="Lalanne C."/>
            <person name="Gautier V."/>
            <person name="Ament-Velasquez S.L."/>
            <person name="Kruys A."/>
            <person name="Hutchinson M.I."/>
            <person name="Powell A.J."/>
            <person name="Barry K."/>
            <person name="Miller A.N."/>
            <person name="Grigoriev I.V."/>
            <person name="Debuchy R."/>
            <person name="Gladieux P."/>
            <person name="Hiltunen Thoren M."/>
            <person name="Johannesson H."/>
        </authorList>
    </citation>
    <scope>NUCLEOTIDE SEQUENCE</scope>
    <source>
        <strain evidence="1">CBS 315.58</strain>
    </source>
</reference>
<evidence type="ECO:0000313" key="2">
    <source>
        <dbReference type="Proteomes" id="UP001303160"/>
    </source>
</evidence>
<feature type="non-terminal residue" evidence="1">
    <location>
        <position position="319"/>
    </location>
</feature>
<dbReference type="Proteomes" id="UP001303160">
    <property type="component" value="Unassembled WGS sequence"/>
</dbReference>
<name>A0AAN6XMB2_9PEZI</name>
<dbReference type="AlphaFoldDB" id="A0AAN6XMB2"/>
<proteinExistence type="predicted"/>
<comment type="caution">
    <text evidence="1">The sequence shown here is derived from an EMBL/GenBank/DDBJ whole genome shotgun (WGS) entry which is preliminary data.</text>
</comment>
<keyword evidence="2" id="KW-1185">Reference proteome</keyword>
<protein>
    <submittedName>
        <fullName evidence="1">Uncharacterized protein</fullName>
    </submittedName>
</protein>
<organism evidence="1 2">
    <name type="scientific">Triangularia verruculosa</name>
    <dbReference type="NCBI Taxonomy" id="2587418"/>
    <lineage>
        <taxon>Eukaryota</taxon>
        <taxon>Fungi</taxon>
        <taxon>Dikarya</taxon>
        <taxon>Ascomycota</taxon>
        <taxon>Pezizomycotina</taxon>
        <taxon>Sordariomycetes</taxon>
        <taxon>Sordariomycetidae</taxon>
        <taxon>Sordariales</taxon>
        <taxon>Podosporaceae</taxon>
        <taxon>Triangularia</taxon>
    </lineage>
</organism>
<gene>
    <name evidence="1" type="ORF">QBC40DRAFT_168083</name>
</gene>
<sequence length="319" mass="36094">MSDAQYFLAAVPRGQIQTEDELLRSLFAAGSSTCGRGDGNDRVITFAQCFAFSVFLDIHRTFLTKPDAFSRIETEIDECHNDLDLIREVADDFEGSYKQQAQKNKHPPSARTSLGGFLRSHPLYSGLYIHFVRYSMLLTSENIERTGSSLLLSGQLYHALGNLKMASVTRWLDMELLYAVQGGKKAWFSGQSLPKDPEGYWKALDITQGGSMLDWCDNMTGRKQPTKRSSAMPMTEFAQQQEFRHRKARRALRQLQFTTAVPISTACRHSVVPLPSPNDPDHEFCRYKDYHLTLDTVFDLICDAQAGKSEQGRKSVDRM</sequence>
<accession>A0AAN6XMB2</accession>
<reference evidence="1" key="2">
    <citation type="submission" date="2023-05" db="EMBL/GenBank/DDBJ databases">
        <authorList>
            <consortium name="Lawrence Berkeley National Laboratory"/>
            <person name="Steindorff A."/>
            <person name="Hensen N."/>
            <person name="Bonometti L."/>
            <person name="Westerberg I."/>
            <person name="Brannstrom I.O."/>
            <person name="Guillou S."/>
            <person name="Cros-Aarteil S."/>
            <person name="Calhoun S."/>
            <person name="Haridas S."/>
            <person name="Kuo A."/>
            <person name="Mondo S."/>
            <person name="Pangilinan J."/>
            <person name="Riley R."/>
            <person name="Labutti K."/>
            <person name="Andreopoulos B."/>
            <person name="Lipzen A."/>
            <person name="Chen C."/>
            <person name="Yanf M."/>
            <person name="Daum C."/>
            <person name="Ng V."/>
            <person name="Clum A."/>
            <person name="Ohm R."/>
            <person name="Martin F."/>
            <person name="Silar P."/>
            <person name="Natvig D."/>
            <person name="Lalanne C."/>
            <person name="Gautier V."/>
            <person name="Ament-Velasquez S.L."/>
            <person name="Kruys A."/>
            <person name="Hutchinson M.I."/>
            <person name="Powell A.J."/>
            <person name="Barry K."/>
            <person name="Miller A.N."/>
            <person name="Grigoriev I.V."/>
            <person name="Debuchy R."/>
            <person name="Gladieux P."/>
            <person name="Thoren M.H."/>
            <person name="Johannesson H."/>
        </authorList>
    </citation>
    <scope>NUCLEOTIDE SEQUENCE</scope>
    <source>
        <strain evidence="1">CBS 315.58</strain>
    </source>
</reference>